<evidence type="ECO:0000313" key="3">
    <source>
        <dbReference type="EMBL" id="GAA1165191.1"/>
    </source>
</evidence>
<dbReference type="RefSeq" id="WP_343911099.1">
    <property type="nucleotide sequence ID" value="NZ_BAAAJE010000034.1"/>
</dbReference>
<keyword evidence="1" id="KW-0067">ATP-binding</keyword>
<dbReference type="PANTHER" id="PTHR39217">
    <property type="match status" value="1"/>
</dbReference>
<protein>
    <recommendedName>
        <fullName evidence="2">ATP-grasp domain-containing protein</fullName>
    </recommendedName>
</protein>
<organism evidence="3 4">
    <name type="scientific">Nocardioides aquiterrae</name>
    <dbReference type="NCBI Taxonomy" id="203799"/>
    <lineage>
        <taxon>Bacteria</taxon>
        <taxon>Bacillati</taxon>
        <taxon>Actinomycetota</taxon>
        <taxon>Actinomycetes</taxon>
        <taxon>Propionibacteriales</taxon>
        <taxon>Nocardioidaceae</taxon>
        <taxon>Nocardioides</taxon>
    </lineage>
</organism>
<sequence length="291" mass="31365">MEQRGEAQVPLVLLATSREWAEGEPGHGALDAALAAHGLASRWVVWDDLGVDWGTAEVVAVRSAWDYDARLGEFLGWASGVGPTLLNGAAVFRWNTDKRYLVELQEAGLPVVPTVAADTIFEVRAAADKYGLAVVKPRVGSGGRGLEVVSDGRVWLPQEGHEGPWVVQPLVESIHTEGELSVFVIAGRPVSQVQKLPSVNDIRVHEHYGGTSRSVELGEQAASLAAEAIATVVDLLGEEIVYGRVDMMRYDGRLVVSEVELTEPGLYLDVLPLNALPFAEAVAARAYPKTW</sequence>
<evidence type="ECO:0000313" key="4">
    <source>
        <dbReference type="Proteomes" id="UP001499979"/>
    </source>
</evidence>
<dbReference type="InterPro" id="IPR053191">
    <property type="entry name" value="DcsG_Biosynth_Enzyme"/>
</dbReference>
<comment type="caution">
    <text evidence="3">The sequence shown here is derived from an EMBL/GenBank/DDBJ whole genome shotgun (WGS) entry which is preliminary data.</text>
</comment>
<feature type="domain" description="ATP-grasp" evidence="2">
    <location>
        <begin position="101"/>
        <end position="287"/>
    </location>
</feature>
<dbReference type="Gene3D" id="3.30.1490.20">
    <property type="entry name" value="ATP-grasp fold, A domain"/>
    <property type="match status" value="1"/>
</dbReference>
<dbReference type="PANTHER" id="PTHR39217:SF1">
    <property type="entry name" value="GLUTATHIONE SYNTHETASE"/>
    <property type="match status" value="1"/>
</dbReference>
<dbReference type="Gene3D" id="3.30.470.20">
    <property type="entry name" value="ATP-grasp fold, B domain"/>
    <property type="match status" value="1"/>
</dbReference>
<evidence type="ECO:0000256" key="1">
    <source>
        <dbReference type="PROSITE-ProRule" id="PRU00409"/>
    </source>
</evidence>
<evidence type="ECO:0000259" key="2">
    <source>
        <dbReference type="PROSITE" id="PS50975"/>
    </source>
</evidence>
<dbReference type="InterPro" id="IPR011761">
    <property type="entry name" value="ATP-grasp"/>
</dbReference>
<dbReference type="SUPFAM" id="SSF56059">
    <property type="entry name" value="Glutathione synthetase ATP-binding domain-like"/>
    <property type="match status" value="1"/>
</dbReference>
<reference evidence="4" key="1">
    <citation type="journal article" date="2019" name="Int. J. Syst. Evol. Microbiol.">
        <title>The Global Catalogue of Microorganisms (GCM) 10K type strain sequencing project: providing services to taxonomists for standard genome sequencing and annotation.</title>
        <authorList>
            <consortium name="The Broad Institute Genomics Platform"/>
            <consortium name="The Broad Institute Genome Sequencing Center for Infectious Disease"/>
            <person name="Wu L."/>
            <person name="Ma J."/>
        </authorList>
    </citation>
    <scope>NUCLEOTIDE SEQUENCE [LARGE SCALE GENOMIC DNA]</scope>
    <source>
        <strain evidence="4">JCM 11813</strain>
    </source>
</reference>
<proteinExistence type="predicted"/>
<dbReference type="InterPro" id="IPR013815">
    <property type="entry name" value="ATP_grasp_subdomain_1"/>
</dbReference>
<dbReference type="Pfam" id="PF02955">
    <property type="entry name" value="GSH-S_ATP"/>
    <property type="match status" value="1"/>
</dbReference>
<dbReference type="PROSITE" id="PS50975">
    <property type="entry name" value="ATP_GRASP"/>
    <property type="match status" value="1"/>
</dbReference>
<gene>
    <name evidence="3" type="ORF">GCM10009606_48320</name>
</gene>
<dbReference type="InterPro" id="IPR004218">
    <property type="entry name" value="GSHS_ATP-bd"/>
</dbReference>
<accession>A0ABP4FCJ6</accession>
<keyword evidence="1" id="KW-0547">Nucleotide-binding</keyword>
<dbReference type="Proteomes" id="UP001499979">
    <property type="component" value="Unassembled WGS sequence"/>
</dbReference>
<keyword evidence="4" id="KW-1185">Reference proteome</keyword>
<name>A0ABP4FCJ6_9ACTN</name>
<dbReference type="EMBL" id="BAAAJE010000034">
    <property type="protein sequence ID" value="GAA1165191.1"/>
    <property type="molecule type" value="Genomic_DNA"/>
</dbReference>